<organism evidence="2 3">
    <name type="scientific">Chryseobacterium lathyri</name>
    <dbReference type="NCBI Taxonomy" id="395933"/>
    <lineage>
        <taxon>Bacteria</taxon>
        <taxon>Pseudomonadati</taxon>
        <taxon>Bacteroidota</taxon>
        <taxon>Flavobacteriia</taxon>
        <taxon>Flavobacteriales</taxon>
        <taxon>Weeksellaceae</taxon>
        <taxon>Chryseobacterium group</taxon>
        <taxon>Chryseobacterium</taxon>
    </lineage>
</organism>
<evidence type="ECO:0000313" key="3">
    <source>
        <dbReference type="Proteomes" id="UP001235513"/>
    </source>
</evidence>
<evidence type="ECO:0008006" key="4">
    <source>
        <dbReference type="Google" id="ProtNLM"/>
    </source>
</evidence>
<comment type="caution">
    <text evidence="2">The sequence shown here is derived from an EMBL/GenBank/DDBJ whole genome shotgun (WGS) entry which is preliminary data.</text>
</comment>
<keyword evidence="1" id="KW-1133">Transmembrane helix</keyword>
<gene>
    <name evidence="2" type="ORF">J2T04_003975</name>
</gene>
<keyword evidence="1" id="KW-0472">Membrane</keyword>
<reference evidence="2 3" key="1">
    <citation type="submission" date="2023-07" db="EMBL/GenBank/DDBJ databases">
        <title>Sorghum-associated microbial communities from plants grown in Nebraska, USA.</title>
        <authorList>
            <person name="Schachtman D."/>
        </authorList>
    </citation>
    <scope>NUCLEOTIDE SEQUENCE [LARGE SCALE GENOMIC DNA]</scope>
    <source>
        <strain evidence="2 3">CC351</strain>
    </source>
</reference>
<name>A0ABT9SRJ3_9FLAO</name>
<keyword evidence="3" id="KW-1185">Reference proteome</keyword>
<dbReference type="RefSeq" id="WP_306846291.1">
    <property type="nucleotide sequence ID" value="NZ_JAUSRL010000009.1"/>
</dbReference>
<proteinExistence type="predicted"/>
<keyword evidence="1" id="KW-0812">Transmembrane</keyword>
<feature type="transmembrane region" description="Helical" evidence="1">
    <location>
        <begin position="91"/>
        <end position="112"/>
    </location>
</feature>
<evidence type="ECO:0000256" key="1">
    <source>
        <dbReference type="SAM" id="Phobius"/>
    </source>
</evidence>
<protein>
    <recommendedName>
        <fullName evidence="4">Lipoprotein</fullName>
    </recommendedName>
</protein>
<sequence length="122" mass="13927">MKTFAQYDFNIQLFFLIAGIMAAIIGCSGGLGIMLFYGIAGIPQLISFLIKAFQKEKKSLGYIVYGIFIMPIWISVLIVLTYSNDNTITNFFGYVLIVSLIYSPFMAVLYVYDNYRLYKSYK</sequence>
<dbReference type="PROSITE" id="PS51257">
    <property type="entry name" value="PROKAR_LIPOPROTEIN"/>
    <property type="match status" value="1"/>
</dbReference>
<feature type="transmembrane region" description="Helical" evidence="1">
    <location>
        <begin position="60"/>
        <end position="79"/>
    </location>
</feature>
<feature type="transmembrane region" description="Helical" evidence="1">
    <location>
        <begin position="12"/>
        <end position="39"/>
    </location>
</feature>
<dbReference type="Proteomes" id="UP001235513">
    <property type="component" value="Unassembled WGS sequence"/>
</dbReference>
<evidence type="ECO:0000313" key="2">
    <source>
        <dbReference type="EMBL" id="MDP9962047.1"/>
    </source>
</evidence>
<accession>A0ABT9SRJ3</accession>
<dbReference type="EMBL" id="JAUSRL010000009">
    <property type="protein sequence ID" value="MDP9962047.1"/>
    <property type="molecule type" value="Genomic_DNA"/>
</dbReference>